<feature type="compositionally biased region" description="Low complexity" evidence="7">
    <location>
        <begin position="246"/>
        <end position="258"/>
    </location>
</feature>
<feature type="domain" description="WSC" evidence="9">
    <location>
        <begin position="146"/>
        <end position="242"/>
    </location>
</feature>
<dbReference type="PROSITE" id="PS51212">
    <property type="entry name" value="WSC"/>
    <property type="match status" value="4"/>
</dbReference>
<evidence type="ECO:0000256" key="7">
    <source>
        <dbReference type="SAM" id="MobiDB-lite"/>
    </source>
</evidence>
<feature type="domain" description="WSC" evidence="9">
    <location>
        <begin position="385"/>
        <end position="483"/>
    </location>
</feature>
<organism evidence="10 11">
    <name type="scientific">Hyaloscypha variabilis (strain UAMH 11265 / GT02V1 / F)</name>
    <name type="common">Meliniomyces variabilis</name>
    <dbReference type="NCBI Taxonomy" id="1149755"/>
    <lineage>
        <taxon>Eukaryota</taxon>
        <taxon>Fungi</taxon>
        <taxon>Dikarya</taxon>
        <taxon>Ascomycota</taxon>
        <taxon>Pezizomycotina</taxon>
        <taxon>Leotiomycetes</taxon>
        <taxon>Helotiales</taxon>
        <taxon>Hyaloscyphaceae</taxon>
        <taxon>Hyaloscypha</taxon>
        <taxon>Hyaloscypha variabilis</taxon>
    </lineage>
</organism>
<comment type="subcellular location">
    <subcellularLocation>
        <location evidence="1">Membrane</location>
        <topology evidence="1">Single-pass membrane protein</topology>
    </subcellularLocation>
</comment>
<keyword evidence="6" id="KW-0325">Glycoprotein</keyword>
<sequence>MVSSVTRFVFGLSSIAVLAPVSHARSFPRQVGFTVPSDIPSSWTYQGCYIDVGRTLTGGGYDDVIGMTDESCVAYCSNLGYHYAGTEYFHECYCGDTLAVGGVPASASDCSTPCSGDPTQPCGGGNRLTLFWDGQVPPVVNPGEDGWNSIGCYSEGTTGRALAYQYLTPDDTLMTVDICTTACIANEYNFAGLEYGDECWCGNDIENGGAPILDSTGCDMLCPGNASENCGAALQLEMYQFGGTGTSTTSSSTTTPSATPTPTPASDPAFPNVGTYSYLGCQTEGTLTRALSAYMTAYDSMTLESCSVDCTGYTYFGTEYGRECYCGNSFSAGSVPAPQDECTYPCAGNDAEICGAGLRLSVYSTTVPVDPPAAPTPSNPAVVGAYEYYSCMTEGANSRALQGYSTAYDSMTLESCAADCAGFEYCESLFGTEYSRECYCGNSFAAGSVPAPESECQNTNFLCMGDVLEFCGGSKILSVYQLAPTKISH</sequence>
<dbReference type="Pfam" id="PF01822">
    <property type="entry name" value="WSC"/>
    <property type="match status" value="4"/>
</dbReference>
<evidence type="ECO:0000313" key="10">
    <source>
        <dbReference type="EMBL" id="PMD35033.1"/>
    </source>
</evidence>
<evidence type="ECO:0000256" key="2">
    <source>
        <dbReference type="ARBA" id="ARBA00022692"/>
    </source>
</evidence>
<gene>
    <name evidence="10" type="ORF">L207DRAFT_436258</name>
</gene>
<dbReference type="EMBL" id="KZ613953">
    <property type="protein sequence ID" value="PMD35033.1"/>
    <property type="molecule type" value="Genomic_DNA"/>
</dbReference>
<dbReference type="InterPro" id="IPR002889">
    <property type="entry name" value="WSC_carb-bd"/>
</dbReference>
<keyword evidence="5" id="KW-0472">Membrane</keyword>
<dbReference type="STRING" id="1149755.A0A2J6R973"/>
<evidence type="ECO:0000256" key="1">
    <source>
        <dbReference type="ARBA" id="ARBA00004167"/>
    </source>
</evidence>
<accession>A0A2J6R973</accession>
<feature type="domain" description="WSC" evidence="9">
    <location>
        <begin position="275"/>
        <end position="366"/>
    </location>
</feature>
<dbReference type="PANTHER" id="PTHR24269:SF16">
    <property type="entry name" value="PROTEIN SLG1"/>
    <property type="match status" value="1"/>
</dbReference>
<keyword evidence="3 8" id="KW-0732">Signal</keyword>
<dbReference type="OrthoDB" id="5985073at2759"/>
<feature type="signal peptide" evidence="8">
    <location>
        <begin position="1"/>
        <end position="24"/>
    </location>
</feature>
<dbReference type="InterPro" id="IPR051836">
    <property type="entry name" value="Kremen_rcpt"/>
</dbReference>
<evidence type="ECO:0000256" key="6">
    <source>
        <dbReference type="ARBA" id="ARBA00023180"/>
    </source>
</evidence>
<feature type="chain" id="PRO_5014425472" evidence="8">
    <location>
        <begin position="25"/>
        <end position="489"/>
    </location>
</feature>
<name>A0A2J6R973_HYAVF</name>
<evidence type="ECO:0000256" key="3">
    <source>
        <dbReference type="ARBA" id="ARBA00022729"/>
    </source>
</evidence>
<evidence type="ECO:0000313" key="11">
    <source>
        <dbReference type="Proteomes" id="UP000235786"/>
    </source>
</evidence>
<evidence type="ECO:0000256" key="5">
    <source>
        <dbReference type="ARBA" id="ARBA00023136"/>
    </source>
</evidence>
<protein>
    <submittedName>
        <fullName evidence="10">WSC-domain-containing protein</fullName>
    </submittedName>
</protein>
<dbReference type="GO" id="GO:0005886">
    <property type="term" value="C:plasma membrane"/>
    <property type="evidence" value="ECO:0007669"/>
    <property type="project" value="TreeGrafter"/>
</dbReference>
<dbReference type="SMART" id="SM00321">
    <property type="entry name" value="WSC"/>
    <property type="match status" value="4"/>
</dbReference>
<keyword evidence="2" id="KW-0812">Transmembrane</keyword>
<dbReference type="Proteomes" id="UP000235786">
    <property type="component" value="Unassembled WGS sequence"/>
</dbReference>
<feature type="region of interest" description="Disordered" evidence="7">
    <location>
        <begin position="245"/>
        <end position="268"/>
    </location>
</feature>
<evidence type="ECO:0000256" key="4">
    <source>
        <dbReference type="ARBA" id="ARBA00022989"/>
    </source>
</evidence>
<keyword evidence="11" id="KW-1185">Reference proteome</keyword>
<reference evidence="10 11" key="1">
    <citation type="submission" date="2016-04" db="EMBL/GenBank/DDBJ databases">
        <title>A degradative enzymes factory behind the ericoid mycorrhizal symbiosis.</title>
        <authorList>
            <consortium name="DOE Joint Genome Institute"/>
            <person name="Martino E."/>
            <person name="Morin E."/>
            <person name="Grelet G."/>
            <person name="Kuo A."/>
            <person name="Kohler A."/>
            <person name="Daghino S."/>
            <person name="Barry K."/>
            <person name="Choi C."/>
            <person name="Cichocki N."/>
            <person name="Clum A."/>
            <person name="Copeland A."/>
            <person name="Hainaut M."/>
            <person name="Haridas S."/>
            <person name="Labutti K."/>
            <person name="Lindquist E."/>
            <person name="Lipzen A."/>
            <person name="Khouja H.-R."/>
            <person name="Murat C."/>
            <person name="Ohm R."/>
            <person name="Olson A."/>
            <person name="Spatafora J."/>
            <person name="Veneault-Fourrey C."/>
            <person name="Henrissat B."/>
            <person name="Grigoriev I."/>
            <person name="Martin F."/>
            <person name="Perotto S."/>
        </authorList>
    </citation>
    <scope>NUCLEOTIDE SEQUENCE [LARGE SCALE GENOMIC DNA]</scope>
    <source>
        <strain evidence="10 11">F</strain>
    </source>
</reference>
<feature type="domain" description="WSC" evidence="9">
    <location>
        <begin position="42"/>
        <end position="134"/>
    </location>
</feature>
<evidence type="ECO:0000259" key="9">
    <source>
        <dbReference type="PROSITE" id="PS51212"/>
    </source>
</evidence>
<dbReference type="AlphaFoldDB" id="A0A2J6R973"/>
<evidence type="ECO:0000256" key="8">
    <source>
        <dbReference type="SAM" id="SignalP"/>
    </source>
</evidence>
<proteinExistence type="predicted"/>
<dbReference type="PANTHER" id="PTHR24269">
    <property type="entry name" value="KREMEN PROTEIN"/>
    <property type="match status" value="1"/>
</dbReference>
<keyword evidence="4" id="KW-1133">Transmembrane helix</keyword>